<accession>A0AAD9I0K1</accession>
<proteinExistence type="predicted"/>
<dbReference type="EMBL" id="JAQQPM010000002">
    <property type="protein sequence ID" value="KAK2068758.1"/>
    <property type="molecule type" value="Genomic_DNA"/>
</dbReference>
<feature type="region of interest" description="Disordered" evidence="1">
    <location>
        <begin position="137"/>
        <end position="186"/>
    </location>
</feature>
<comment type="caution">
    <text evidence="2">The sequence shown here is derived from an EMBL/GenBank/DDBJ whole genome shotgun (WGS) entry which is preliminary data.</text>
</comment>
<name>A0AAD9I0K1_9PEZI</name>
<evidence type="ECO:0000313" key="3">
    <source>
        <dbReference type="Proteomes" id="UP001217918"/>
    </source>
</evidence>
<organism evidence="2 3">
    <name type="scientific">Phyllachora maydis</name>
    <dbReference type="NCBI Taxonomy" id="1825666"/>
    <lineage>
        <taxon>Eukaryota</taxon>
        <taxon>Fungi</taxon>
        <taxon>Dikarya</taxon>
        <taxon>Ascomycota</taxon>
        <taxon>Pezizomycotina</taxon>
        <taxon>Sordariomycetes</taxon>
        <taxon>Sordariomycetidae</taxon>
        <taxon>Phyllachorales</taxon>
        <taxon>Phyllachoraceae</taxon>
        <taxon>Phyllachora</taxon>
    </lineage>
</organism>
<keyword evidence="3" id="KW-1185">Reference proteome</keyword>
<protein>
    <submittedName>
        <fullName evidence="2">Uncharacterized protein</fullName>
    </submittedName>
</protein>
<sequence>MASLTADTHARTGRTLGSRSNALVKVRLNLPSLAFRQLDLGENSVMRTVVQITEAQDVAVHNAMTRSGTVVLHLSAAQRQPINHVIRSLAALLAPLPGSAASPQAHPHPHPHPPVLLSPFAAAAAAAAAAKPAGWFQAAQPGRDPGRGARAVWKPEGPDARAPPGPQPGPRPGPRPGPASDLIPGDDASAAAHLAHVRRLRESLGQILNNLRVVDAAMRMRVQVGKCFLRRWPQGTAEGLDLADLAGALASAADQGHVHFDPGIPAAALRRQLATSWPASQRTPRSAQLAQASAVAMHIVTRDFVVHAPIFASRERETGGRTFSLGPHVAYRRDRAPRDTHVLVACPEQSFDWKLDVLIEAAGEELPFDDGELSYNTRLLENPNNTNIPQIRQRDAGAGLQHTATDINT</sequence>
<gene>
    <name evidence="2" type="ORF">P8C59_003380</name>
</gene>
<evidence type="ECO:0000256" key="1">
    <source>
        <dbReference type="SAM" id="MobiDB-lite"/>
    </source>
</evidence>
<dbReference type="AlphaFoldDB" id="A0AAD9I0K1"/>
<dbReference type="Proteomes" id="UP001217918">
    <property type="component" value="Unassembled WGS sequence"/>
</dbReference>
<reference evidence="2" key="1">
    <citation type="journal article" date="2023" name="Mol. Plant Microbe Interact.">
        <title>Elucidating the Obligate Nature and Biological Capacity of an Invasive Fungal Corn Pathogen.</title>
        <authorList>
            <person name="MacCready J.S."/>
            <person name="Roggenkamp E.M."/>
            <person name="Gdanetz K."/>
            <person name="Chilvers M.I."/>
        </authorList>
    </citation>
    <scope>NUCLEOTIDE SEQUENCE</scope>
    <source>
        <strain evidence="2">PM02</strain>
    </source>
</reference>
<feature type="compositionally biased region" description="Pro residues" evidence="1">
    <location>
        <begin position="161"/>
        <end position="177"/>
    </location>
</feature>
<evidence type="ECO:0000313" key="2">
    <source>
        <dbReference type="EMBL" id="KAK2068758.1"/>
    </source>
</evidence>